<evidence type="ECO:0000256" key="2">
    <source>
        <dbReference type="ARBA" id="ARBA00010532"/>
    </source>
</evidence>
<keyword evidence="9" id="KW-1015">Disulfide bond</keyword>
<evidence type="ECO:0000313" key="13">
    <source>
        <dbReference type="Proteomes" id="UP000829291"/>
    </source>
</evidence>
<organism evidence="13 14">
    <name type="scientific">Neodiprion lecontei</name>
    <name type="common">Redheaded pine sawfly</name>
    <dbReference type="NCBI Taxonomy" id="441921"/>
    <lineage>
        <taxon>Eukaryota</taxon>
        <taxon>Metazoa</taxon>
        <taxon>Ecdysozoa</taxon>
        <taxon>Arthropoda</taxon>
        <taxon>Hexapoda</taxon>
        <taxon>Insecta</taxon>
        <taxon>Pterygota</taxon>
        <taxon>Neoptera</taxon>
        <taxon>Endopterygota</taxon>
        <taxon>Hymenoptera</taxon>
        <taxon>Tenthredinoidea</taxon>
        <taxon>Diprionidae</taxon>
        <taxon>Diprioninae</taxon>
        <taxon>Neodiprion</taxon>
    </lineage>
</organism>
<evidence type="ECO:0000256" key="6">
    <source>
        <dbReference type="ARBA" id="ARBA00022725"/>
    </source>
</evidence>
<dbReference type="Pfam" id="PF01130">
    <property type="entry name" value="CD36"/>
    <property type="match status" value="1"/>
</dbReference>
<dbReference type="RefSeq" id="XP_046598553.1">
    <property type="nucleotide sequence ID" value="XM_046742597.1"/>
</dbReference>
<keyword evidence="4" id="KW-0716">Sensory transduction</keyword>
<evidence type="ECO:0000313" key="14">
    <source>
        <dbReference type="RefSeq" id="XP_046598553.1"/>
    </source>
</evidence>
<evidence type="ECO:0000256" key="8">
    <source>
        <dbReference type="ARBA" id="ARBA00023136"/>
    </source>
</evidence>
<keyword evidence="6" id="KW-0552">Olfaction</keyword>
<feature type="transmembrane region" description="Helical" evidence="12">
    <location>
        <begin position="9"/>
        <end position="27"/>
    </location>
</feature>
<name>A0ABM3GE63_NEOLC</name>
<comment type="subcellular location">
    <subcellularLocation>
        <location evidence="1">Cell membrane</location>
        <topology evidence="1">Multi-pass membrane protein</topology>
    </subcellularLocation>
</comment>
<dbReference type="PANTHER" id="PTHR11923">
    <property type="entry name" value="SCAVENGER RECEPTOR CLASS B TYPE-1 SR-B1"/>
    <property type="match status" value="1"/>
</dbReference>
<feature type="transmembrane region" description="Helical" evidence="12">
    <location>
        <begin position="460"/>
        <end position="481"/>
    </location>
</feature>
<keyword evidence="13" id="KW-1185">Reference proteome</keyword>
<evidence type="ECO:0000256" key="9">
    <source>
        <dbReference type="ARBA" id="ARBA00023157"/>
    </source>
</evidence>
<reference evidence="14" key="1">
    <citation type="submission" date="2025-08" db="UniProtKB">
        <authorList>
            <consortium name="RefSeq"/>
        </authorList>
    </citation>
    <scope>IDENTIFICATION</scope>
    <source>
        <tissue evidence="14">Thorax and Abdomen</tissue>
    </source>
</reference>
<evidence type="ECO:0000256" key="3">
    <source>
        <dbReference type="ARBA" id="ARBA00022475"/>
    </source>
</evidence>
<dbReference type="GeneID" id="107221021"/>
<evidence type="ECO:0000256" key="5">
    <source>
        <dbReference type="ARBA" id="ARBA00022692"/>
    </source>
</evidence>
<evidence type="ECO:0000256" key="10">
    <source>
        <dbReference type="ARBA" id="ARBA00023170"/>
    </source>
</evidence>
<gene>
    <name evidence="14" type="primary">LOC107221021</name>
</gene>
<dbReference type="PRINTS" id="PR01609">
    <property type="entry name" value="CD36FAMILY"/>
</dbReference>
<evidence type="ECO:0000256" key="4">
    <source>
        <dbReference type="ARBA" id="ARBA00022606"/>
    </source>
</evidence>
<evidence type="ECO:0000256" key="1">
    <source>
        <dbReference type="ARBA" id="ARBA00004651"/>
    </source>
</evidence>
<protein>
    <submittedName>
        <fullName evidence="14">Sensory neuron membrane protein 2</fullName>
    </submittedName>
</protein>
<keyword evidence="5 12" id="KW-0812">Transmembrane</keyword>
<dbReference type="Proteomes" id="UP000829291">
    <property type="component" value="Chromosome 6"/>
</dbReference>
<dbReference type="InterPro" id="IPR002159">
    <property type="entry name" value="CD36_fam"/>
</dbReference>
<sequence length="503" mass="56261">MWKSNRSTFSLRFGILLIIIGIITVVIQPHGLIVDSLLDANLALVKGTLGFNFWKVTKLEFKVYLFHVTNPIDVQERGEVANIVERGPYVYDELLEKIVIETDDAADTIDYLGRRTLVFNATKSGNLSENEEVTILNAAHVGSLITIANGFPALLSKFGNGLAQLFSDPTSIFMRGRVRDILFDGLPLVCDPKAHPELVLVCGLLKRQRPPTLRTTSEAGIYAFSFFHKINGTDDGPMTVSRGVNDRYTTGHLSEFKGLPYADFWSIKNCSIIRGTDSIFWPPMSSRQPEVFTYINDLCRSVFAVYKNDTVYSGLLGYYYTTTESLWNDTESPCYCPREKKKIVCPTQGLLDLNKCQEVPVMMSEPHFLHGDQSLFSITNGLQPDEEKHATYVVVEPLTGAPLSGYRKMQLNLKLPRLKQIHVVANVTEGVFPLLWVEEGTTPGPKILAPIILVHRAIRLMTFLSWMPLLFGIFFVAYSYCTKTSAKTENPKASGRSTSLAAH</sequence>
<dbReference type="PANTHER" id="PTHR11923:SF69">
    <property type="entry name" value="SENSORY NEURON MEMBRANE PROTEIN 1"/>
    <property type="match status" value="1"/>
</dbReference>
<keyword evidence="8 12" id="KW-0472">Membrane</keyword>
<proteinExistence type="inferred from homology"/>
<keyword evidence="10" id="KW-0675">Receptor</keyword>
<keyword evidence="7 12" id="KW-1133">Transmembrane helix</keyword>
<evidence type="ECO:0000256" key="7">
    <source>
        <dbReference type="ARBA" id="ARBA00022989"/>
    </source>
</evidence>
<keyword evidence="11" id="KW-0325">Glycoprotein</keyword>
<evidence type="ECO:0000256" key="11">
    <source>
        <dbReference type="ARBA" id="ARBA00023180"/>
    </source>
</evidence>
<comment type="similarity">
    <text evidence="2">Belongs to the CD36 family.</text>
</comment>
<accession>A0ABM3GE63</accession>
<keyword evidence="3" id="KW-1003">Cell membrane</keyword>
<evidence type="ECO:0000256" key="12">
    <source>
        <dbReference type="SAM" id="Phobius"/>
    </source>
</evidence>